<dbReference type="PIRSF" id="PIRSF018637">
    <property type="entry name" value="TrmK"/>
    <property type="match status" value="1"/>
</dbReference>
<dbReference type="Pfam" id="PF04816">
    <property type="entry name" value="TrmK"/>
    <property type="match status" value="1"/>
</dbReference>
<dbReference type="RefSeq" id="WP_121520873.1">
    <property type="nucleotide sequence ID" value="NZ_RCHR01000001.1"/>
</dbReference>
<comment type="caution">
    <text evidence="1">The sequence shown here is derived from an EMBL/GenBank/DDBJ whole genome shotgun (WGS) entry which is preliminary data.</text>
</comment>
<dbReference type="PANTHER" id="PTHR38451">
    <property type="entry name" value="TRNA (ADENINE(22)-N(1))-METHYLTRANSFERASE"/>
    <property type="match status" value="1"/>
</dbReference>
<evidence type="ECO:0000313" key="2">
    <source>
        <dbReference type="Proteomes" id="UP000270219"/>
    </source>
</evidence>
<protein>
    <submittedName>
        <fullName evidence="1">tRNA (Adenine(22)-N(1))-methyltransferase TrmK</fullName>
    </submittedName>
</protein>
<accession>A0A498DLZ0</accession>
<gene>
    <name evidence="1" type="ORF">D8M04_01915</name>
</gene>
<dbReference type="Gene3D" id="3.40.50.150">
    <property type="entry name" value="Vaccinia Virus protein VP39"/>
    <property type="match status" value="1"/>
</dbReference>
<dbReference type="OrthoDB" id="5881184at2"/>
<dbReference type="AlphaFoldDB" id="A0A498DLZ0"/>
<dbReference type="GO" id="GO:0032259">
    <property type="term" value="P:methylation"/>
    <property type="evidence" value="ECO:0007669"/>
    <property type="project" value="UniProtKB-KW"/>
</dbReference>
<dbReference type="Proteomes" id="UP000270219">
    <property type="component" value="Unassembled WGS sequence"/>
</dbReference>
<dbReference type="SUPFAM" id="SSF53335">
    <property type="entry name" value="S-adenosyl-L-methionine-dependent methyltransferases"/>
    <property type="match status" value="1"/>
</dbReference>
<dbReference type="GO" id="GO:0160105">
    <property type="term" value="F:tRNA (adenine(22)-N1)-methyltransferase activity"/>
    <property type="evidence" value="ECO:0007669"/>
    <property type="project" value="InterPro"/>
</dbReference>
<keyword evidence="1" id="KW-0808">Transferase</keyword>
<sequence>MIQNIQLSNRLLKVASFIPKGAFFADIGSDHAYLPCYVCQKDNTAEAIAGEVNEGPYQSALQTVRTHDLIKKVDVRLGDGLQVIKDAEKVEHVVIAGMGGSLIETILEEGKSKLIHTKQIIAQPNIDARSVRRWLDDNGFTITNETIVEENGHVYEIMAASAGQQDKTPYQESIKERQLLFGPILLENKTNSFYNKWKHERSKLERVIMQMRQAKQKDEIKISLFEKELQWIEEELQDERTSESH</sequence>
<dbReference type="InterPro" id="IPR029063">
    <property type="entry name" value="SAM-dependent_MTases_sf"/>
</dbReference>
<proteinExistence type="predicted"/>
<dbReference type="Gene3D" id="1.10.287.1890">
    <property type="match status" value="1"/>
</dbReference>
<organism evidence="1 2">
    <name type="scientific">Oceanobacillus piezotolerans</name>
    <dbReference type="NCBI Taxonomy" id="2448030"/>
    <lineage>
        <taxon>Bacteria</taxon>
        <taxon>Bacillati</taxon>
        <taxon>Bacillota</taxon>
        <taxon>Bacilli</taxon>
        <taxon>Bacillales</taxon>
        <taxon>Bacillaceae</taxon>
        <taxon>Oceanobacillus</taxon>
    </lineage>
</organism>
<dbReference type="InterPro" id="IPR006901">
    <property type="entry name" value="TrmK"/>
</dbReference>
<keyword evidence="2" id="KW-1185">Reference proteome</keyword>
<name>A0A498DLZ0_9BACI</name>
<keyword evidence="1" id="KW-0489">Methyltransferase</keyword>
<dbReference type="PANTHER" id="PTHR38451:SF1">
    <property type="entry name" value="TRNA (ADENINE(22)-N(1))-METHYLTRANSFERASE"/>
    <property type="match status" value="1"/>
</dbReference>
<evidence type="ECO:0000313" key="1">
    <source>
        <dbReference type="EMBL" id="RLL48060.1"/>
    </source>
</evidence>
<reference evidence="1 2" key="1">
    <citation type="submission" date="2018-10" db="EMBL/GenBank/DDBJ databases">
        <title>Oceanobacillus sp. YLB-02 draft genome.</title>
        <authorList>
            <person name="Yu L."/>
        </authorList>
    </citation>
    <scope>NUCLEOTIDE SEQUENCE [LARGE SCALE GENOMIC DNA]</scope>
    <source>
        <strain evidence="1 2">YLB-02</strain>
    </source>
</reference>
<dbReference type="EMBL" id="RCHR01000001">
    <property type="protein sequence ID" value="RLL48060.1"/>
    <property type="molecule type" value="Genomic_DNA"/>
</dbReference>